<organism evidence="1 2">
    <name type="scientific">Pantoea cypripedii</name>
    <name type="common">Pectobacterium cypripedii</name>
    <name type="synonym">Erwinia cypripedii</name>
    <dbReference type="NCBI Taxonomy" id="55209"/>
    <lineage>
        <taxon>Bacteria</taxon>
        <taxon>Pseudomonadati</taxon>
        <taxon>Pseudomonadota</taxon>
        <taxon>Gammaproteobacteria</taxon>
        <taxon>Enterobacterales</taxon>
        <taxon>Erwiniaceae</taxon>
        <taxon>Pantoea</taxon>
    </lineage>
</organism>
<sequence>MRLVHHAFRLYLPAEALPGTIAFYETLQGTSCDKLLSFPERGIDVAIVGAFILLAGSESALEEIREPQALLVVDDLDAVLDWLSAQGATLLHGPLKAPGGRNATLAHPDGLIAEYYQPDL</sequence>
<dbReference type="RefSeq" id="WP_208718336.1">
    <property type="nucleotide sequence ID" value="NZ_CP024770.1"/>
</dbReference>
<accession>A0A6B9GAS2</accession>
<reference evidence="1 2" key="1">
    <citation type="submission" date="2017-11" db="EMBL/GenBank/DDBJ databases">
        <title>Genome sequence of Pantoea cypripedii NE1.</title>
        <authorList>
            <person name="Nascimento F.X."/>
        </authorList>
    </citation>
    <scope>NUCLEOTIDE SEQUENCE [LARGE SCALE GENOMIC DNA]</scope>
    <source>
        <strain evidence="1 2">NE1</strain>
        <plasmid evidence="2">pne1b</plasmid>
    </source>
</reference>
<keyword evidence="1" id="KW-0614">Plasmid</keyword>
<evidence type="ECO:0000313" key="1">
    <source>
        <dbReference type="EMBL" id="QGY32450.1"/>
    </source>
</evidence>
<proteinExistence type="predicted"/>
<dbReference type="InterPro" id="IPR029068">
    <property type="entry name" value="Glyas_Bleomycin-R_OHBP_Dase"/>
</dbReference>
<name>A0A6B9GAS2_PANCY</name>
<protein>
    <submittedName>
        <fullName evidence="1">Glyoxalase</fullName>
    </submittedName>
</protein>
<dbReference type="EMBL" id="CP024770">
    <property type="protein sequence ID" value="QGY32450.1"/>
    <property type="molecule type" value="Genomic_DNA"/>
</dbReference>
<dbReference type="Proteomes" id="UP000502005">
    <property type="component" value="Plasmid pNE1B"/>
</dbReference>
<dbReference type="Gene3D" id="3.10.180.10">
    <property type="entry name" value="2,3-Dihydroxybiphenyl 1,2-Dioxygenase, domain 1"/>
    <property type="match status" value="1"/>
</dbReference>
<geneLocation type="plasmid" evidence="2">
    <name>pne1b</name>
</geneLocation>
<evidence type="ECO:0000313" key="2">
    <source>
        <dbReference type="Proteomes" id="UP000502005"/>
    </source>
</evidence>
<dbReference type="SUPFAM" id="SSF54593">
    <property type="entry name" value="Glyoxalase/Bleomycin resistance protein/Dihydroxybiphenyl dioxygenase"/>
    <property type="match status" value="1"/>
</dbReference>
<dbReference type="AlphaFoldDB" id="A0A6B9GAS2"/>
<gene>
    <name evidence="1" type="ORF">CUN67_26115</name>
</gene>